<organism evidence="2 3">
    <name type="scientific">Anaerostipes hadrus</name>
    <dbReference type="NCBI Taxonomy" id="649756"/>
    <lineage>
        <taxon>Bacteria</taxon>
        <taxon>Bacillati</taxon>
        <taxon>Bacillota</taxon>
        <taxon>Clostridia</taxon>
        <taxon>Lachnospirales</taxon>
        <taxon>Lachnospiraceae</taxon>
        <taxon>Anaerostipes</taxon>
    </lineage>
</organism>
<dbReference type="SUPFAM" id="SSF56672">
    <property type="entry name" value="DNA/RNA polymerases"/>
    <property type="match status" value="1"/>
</dbReference>
<keyword evidence="2" id="KW-0808">Transferase</keyword>
<dbReference type="InterPro" id="IPR043502">
    <property type="entry name" value="DNA/RNA_pol_sf"/>
</dbReference>
<proteinExistence type="predicted"/>
<keyword evidence="2" id="KW-0695">RNA-directed DNA polymerase</keyword>
<evidence type="ECO:0000313" key="2">
    <source>
        <dbReference type="EMBL" id="NSJ81008.1"/>
    </source>
</evidence>
<evidence type="ECO:0000313" key="3">
    <source>
        <dbReference type="Proteomes" id="UP001644750"/>
    </source>
</evidence>
<reference evidence="2 3" key="1">
    <citation type="journal article" date="2020" name="Cell Host Microbe">
        <title>Functional and Genomic Variation between Human-Derived Isolates of Lachnospiraceae Reveals Inter- and Intra-Species Diversity.</title>
        <authorList>
            <person name="Sorbara M.T."/>
            <person name="Littmann E.R."/>
            <person name="Fontana E."/>
            <person name="Moody T.U."/>
            <person name="Kohout C.E."/>
            <person name="Gjonbalaj M."/>
            <person name="Eaton V."/>
            <person name="Seok R."/>
            <person name="Leiner I.M."/>
            <person name="Pamer E.G."/>
        </authorList>
    </citation>
    <scope>NUCLEOTIDE SEQUENCE [LARGE SCALE GENOMIC DNA]</scope>
    <source>
        <strain evidence="2 3">MSK.14.57</strain>
    </source>
</reference>
<dbReference type="InterPro" id="IPR000477">
    <property type="entry name" value="RT_dom"/>
</dbReference>
<dbReference type="RefSeq" id="WP_173726287.1">
    <property type="nucleotide sequence ID" value="NZ_JAAIQB010000051.1"/>
</dbReference>
<dbReference type="Pfam" id="PF00078">
    <property type="entry name" value="RVT_1"/>
    <property type="match status" value="1"/>
</dbReference>
<keyword evidence="3" id="KW-1185">Reference proteome</keyword>
<sequence>MSKQIYQDKFYTHFDVKKYHKEYQQKVQNIKWVSKHGFYPFIHFQMNCSKYTNDLKGDKFLKEKVRDIYYAAHIDRFIYEYYGNRLNNQYNNYVKSKGIGKVSTAYRNCMPGKCNIDFAKEVFEYIVKCKSAYIFVGDFSKFFDKLDHKYLKEKIKCVIGQESLDPADYAIYKNITRFTYIEAADIEFEKDKLQRDMRQLDKYFQTQEFQQFKKKYLHKNVKDYQIPQGSSISAVYANVYMIDFDKKINDYVTSHKGLYRRYCDDIIIVIPMTKKEVSNGRTNKISKFIYNVRDDIPNLELNEDKTEHFFYGNGKIRKLKGQSNLVNYLGFTFDGKSVRIRDKSLFKFYCRAYRKIKKVNETEDEKSFNAGKKAVYRSYTHLGANKNSKSYGNFLSYVYKADDIFSQSKLLESNIRNQIKKHWYKIDSKLKR</sequence>
<comment type="caution">
    <text evidence="2">The sequence shown here is derived from an EMBL/GenBank/DDBJ whole genome shotgun (WGS) entry which is preliminary data.</text>
</comment>
<protein>
    <submittedName>
        <fullName evidence="2">Reverse transcriptase (RNA-dependent DNA polymerase)</fullName>
    </submittedName>
</protein>
<keyword evidence="2" id="KW-0548">Nucleotidyltransferase</keyword>
<dbReference type="Proteomes" id="UP001644750">
    <property type="component" value="Unassembled WGS sequence"/>
</dbReference>
<evidence type="ECO:0000259" key="1">
    <source>
        <dbReference type="PROSITE" id="PS50878"/>
    </source>
</evidence>
<gene>
    <name evidence="2" type="ORF">G5A72_15785</name>
</gene>
<dbReference type="PROSITE" id="PS50878">
    <property type="entry name" value="RT_POL"/>
    <property type="match status" value="1"/>
</dbReference>
<dbReference type="GO" id="GO:0003964">
    <property type="term" value="F:RNA-directed DNA polymerase activity"/>
    <property type="evidence" value="ECO:0007669"/>
    <property type="project" value="UniProtKB-KW"/>
</dbReference>
<dbReference type="CDD" id="cd01651">
    <property type="entry name" value="RT_G2_intron"/>
    <property type="match status" value="1"/>
</dbReference>
<feature type="domain" description="Reverse transcriptase" evidence="1">
    <location>
        <begin position="1"/>
        <end position="333"/>
    </location>
</feature>
<accession>A0ABX2I5Z1</accession>
<name>A0ABX2I5Z1_ANAHA</name>
<dbReference type="EMBL" id="JAAITB010000050">
    <property type="protein sequence ID" value="NSJ81008.1"/>
    <property type="molecule type" value="Genomic_DNA"/>
</dbReference>